<dbReference type="AlphaFoldDB" id="A0A5Q2FC29"/>
<dbReference type="EMBL" id="CP045725">
    <property type="protein sequence ID" value="QGF22613.1"/>
    <property type="molecule type" value="Genomic_DNA"/>
</dbReference>
<organism evidence="1 2">
    <name type="scientific">Raineyella fluvialis</name>
    <dbReference type="NCBI Taxonomy" id="2662261"/>
    <lineage>
        <taxon>Bacteria</taxon>
        <taxon>Bacillati</taxon>
        <taxon>Actinomycetota</taxon>
        <taxon>Actinomycetes</taxon>
        <taxon>Propionibacteriales</taxon>
        <taxon>Propionibacteriaceae</taxon>
        <taxon>Raineyella</taxon>
    </lineage>
</organism>
<sequence>MAAFDYHLRSHTDFLKGVGRSTIMPVSQHVKSPAVFVFLAQEFSRHDGNQHLVNSMTDALILWALEGTDPDEGVLRSQEEILQRIAGELPGVKAMVDRRLKKRLAAMSAKSYPGGRAIQAHQKKDAYCLPYQTRSRIESESAADEALQVGFRERMEIRITSERRPGLGDTGLRAAVDVAQRAIQVTFETQGLEFASFLEKRDNEIRPFPTITEAIKKALTERGQTGSHAGLVGEAALGALRGVLYESDPVEREYLHKLSLTYSLLFTLNTEPRLIEYFQNLAGDFYLYVGTDVLLRALSEHFLPPADQVTRNTLAIAAQQGAKLILTAPVLNEVCSHLRVCDHEYRNHIAGSEDHLPYEIIRNVPHIMLRAFLYAHINTDLGSSRPSNWQGFVNMFCDYPDLHHDSTLKDVRLYLCLAFNMQYRSEDELAHYYDAKEVDRLGAALAQSKKNDVLARNDALLASAVYGRRVKRREDASATEFGLSTWWLTGETSILRHTRDLVRKHNAQYMMRPDFLLNFLTLAPKAADVRTTFKNVFPGLLGVSLGRRMDVDAFHEVMRLFTKESGVGV</sequence>
<dbReference type="KEGG" id="rain:Rai3103_01760"/>
<evidence type="ECO:0000313" key="2">
    <source>
        <dbReference type="Proteomes" id="UP000386847"/>
    </source>
</evidence>
<keyword evidence="2" id="KW-1185">Reference proteome</keyword>
<gene>
    <name evidence="1" type="ORF">Rai3103_01760</name>
</gene>
<reference evidence="1 2" key="1">
    <citation type="submission" date="2019-10" db="EMBL/GenBank/DDBJ databases">
        <title>Genomic analysis of Raineyella sp. CBA3103.</title>
        <authorList>
            <person name="Roh S.W."/>
        </authorList>
    </citation>
    <scope>NUCLEOTIDE SEQUENCE [LARGE SCALE GENOMIC DNA]</scope>
    <source>
        <strain evidence="1 2">CBA3103</strain>
    </source>
</reference>
<accession>A0A5Q2FC29</accession>
<proteinExistence type="predicted"/>
<dbReference type="RefSeq" id="WP_153571142.1">
    <property type="nucleotide sequence ID" value="NZ_CP045725.1"/>
</dbReference>
<evidence type="ECO:0000313" key="1">
    <source>
        <dbReference type="EMBL" id="QGF22613.1"/>
    </source>
</evidence>
<protein>
    <submittedName>
        <fullName evidence="1">Uncharacterized protein</fullName>
    </submittedName>
</protein>
<name>A0A5Q2FC29_9ACTN</name>
<dbReference type="Proteomes" id="UP000386847">
    <property type="component" value="Chromosome"/>
</dbReference>